<feature type="compositionally biased region" description="Pro residues" evidence="7">
    <location>
        <begin position="1960"/>
        <end position="1970"/>
    </location>
</feature>
<dbReference type="GO" id="GO:0016787">
    <property type="term" value="F:hydrolase activity"/>
    <property type="evidence" value="ECO:0007669"/>
    <property type="project" value="UniProtKB-KW"/>
</dbReference>
<feature type="compositionally biased region" description="Pro residues" evidence="7">
    <location>
        <begin position="2039"/>
        <end position="2053"/>
    </location>
</feature>
<keyword evidence="3 6" id="KW-0863">Zinc-finger</keyword>
<feature type="region of interest" description="Disordered" evidence="7">
    <location>
        <begin position="1"/>
        <end position="150"/>
    </location>
</feature>
<dbReference type="SUPFAM" id="SSF52540">
    <property type="entry name" value="P-loop containing nucleoside triphosphate hydrolases"/>
    <property type="match status" value="2"/>
</dbReference>
<dbReference type="SMART" id="SM00249">
    <property type="entry name" value="PHD"/>
    <property type="match status" value="1"/>
</dbReference>
<dbReference type="InterPro" id="IPR016197">
    <property type="entry name" value="Chromo-like_dom_sf"/>
</dbReference>
<dbReference type="GO" id="GO:0008270">
    <property type="term" value="F:zinc ion binding"/>
    <property type="evidence" value="ECO:0007669"/>
    <property type="project" value="UniProtKB-KW"/>
</dbReference>
<keyword evidence="1" id="KW-0479">Metal-binding</keyword>
<keyword evidence="4" id="KW-0378">Hydrolase</keyword>
<dbReference type="PANTHER" id="PTHR35116">
    <property type="entry name" value="HELICASE PROTEIN MOM1"/>
    <property type="match status" value="1"/>
</dbReference>
<protein>
    <recommendedName>
        <fullName evidence="13">Helicase protein MOM1</fullName>
    </recommendedName>
</protein>
<proteinExistence type="predicted"/>
<dbReference type="CDD" id="cd18793">
    <property type="entry name" value="SF2_C_SNF"/>
    <property type="match status" value="1"/>
</dbReference>
<dbReference type="InterPro" id="IPR038718">
    <property type="entry name" value="SNF2-like_sf"/>
</dbReference>
<dbReference type="PROSITE" id="PS50013">
    <property type="entry name" value="CHROMO_2"/>
    <property type="match status" value="1"/>
</dbReference>
<evidence type="ECO:0000256" key="3">
    <source>
        <dbReference type="ARBA" id="ARBA00022771"/>
    </source>
</evidence>
<accession>A0AAV6WM94</accession>
<feature type="compositionally biased region" description="Polar residues" evidence="7">
    <location>
        <begin position="1972"/>
        <end position="1992"/>
    </location>
</feature>
<evidence type="ECO:0000313" key="12">
    <source>
        <dbReference type="Proteomes" id="UP000826271"/>
    </source>
</evidence>
<dbReference type="InterPro" id="IPR001650">
    <property type="entry name" value="Helicase_C-like"/>
</dbReference>
<dbReference type="GO" id="GO:0005524">
    <property type="term" value="F:ATP binding"/>
    <property type="evidence" value="ECO:0007669"/>
    <property type="project" value="InterPro"/>
</dbReference>
<feature type="region of interest" description="Disordered" evidence="7">
    <location>
        <begin position="1484"/>
        <end position="1520"/>
    </location>
</feature>
<feature type="domain" description="PHD-type" evidence="9">
    <location>
        <begin position="320"/>
        <end position="369"/>
    </location>
</feature>
<keyword evidence="12" id="KW-1185">Reference proteome</keyword>
<feature type="compositionally biased region" description="Low complexity" evidence="7">
    <location>
        <begin position="2090"/>
        <end position="2113"/>
    </location>
</feature>
<dbReference type="SUPFAM" id="SSF57903">
    <property type="entry name" value="FYVE/PHD zinc finger"/>
    <property type="match status" value="1"/>
</dbReference>
<organism evidence="11 12">
    <name type="scientific">Buddleja alternifolia</name>
    <dbReference type="NCBI Taxonomy" id="168488"/>
    <lineage>
        <taxon>Eukaryota</taxon>
        <taxon>Viridiplantae</taxon>
        <taxon>Streptophyta</taxon>
        <taxon>Embryophyta</taxon>
        <taxon>Tracheophyta</taxon>
        <taxon>Spermatophyta</taxon>
        <taxon>Magnoliopsida</taxon>
        <taxon>eudicotyledons</taxon>
        <taxon>Gunneridae</taxon>
        <taxon>Pentapetalae</taxon>
        <taxon>asterids</taxon>
        <taxon>lamiids</taxon>
        <taxon>Lamiales</taxon>
        <taxon>Scrophulariaceae</taxon>
        <taxon>Buddlejeae</taxon>
        <taxon>Buddleja</taxon>
    </lineage>
</organism>
<evidence type="ECO:0000256" key="1">
    <source>
        <dbReference type="ARBA" id="ARBA00022723"/>
    </source>
</evidence>
<dbReference type="Pfam" id="PF25029">
    <property type="entry name" value="MOM1"/>
    <property type="match status" value="1"/>
</dbReference>
<evidence type="ECO:0000256" key="2">
    <source>
        <dbReference type="ARBA" id="ARBA00022737"/>
    </source>
</evidence>
<dbReference type="InterPro" id="IPR019787">
    <property type="entry name" value="Znf_PHD-finger"/>
</dbReference>
<evidence type="ECO:0000256" key="4">
    <source>
        <dbReference type="ARBA" id="ARBA00022801"/>
    </source>
</evidence>
<keyword evidence="5" id="KW-0862">Zinc</keyword>
<dbReference type="InterPro" id="IPR013083">
    <property type="entry name" value="Znf_RING/FYVE/PHD"/>
</dbReference>
<dbReference type="PROSITE" id="PS01359">
    <property type="entry name" value="ZF_PHD_1"/>
    <property type="match status" value="1"/>
</dbReference>
<feature type="compositionally biased region" description="Low complexity" evidence="7">
    <location>
        <begin position="2141"/>
        <end position="2150"/>
    </location>
</feature>
<comment type="caution">
    <text evidence="11">The sequence shown here is derived from an EMBL/GenBank/DDBJ whole genome shotgun (WGS) entry which is preliminary data.</text>
</comment>
<dbReference type="Gene3D" id="6.10.250.1310">
    <property type="match status" value="1"/>
</dbReference>
<feature type="compositionally biased region" description="Basic and acidic residues" evidence="7">
    <location>
        <begin position="85"/>
        <end position="103"/>
    </location>
</feature>
<sequence>MVSDTRSARKNKDEADGHNSKNNINIRKDSSINSPGKSDASGVRRSGRETSLSRQMTPSPPSTRKSKRLEKGIPPLTPPMKRKSERLEKHNTPSPLRKSERGKKNLLSSSPGSRQSAKELTLSELKRKKQKSLIQVTMESEKVEPSTKRKKMNAKTFKGLFKKQCIKKILPDVGEELEGPDESSHVFSDNTGERMATNCSSAGNIDVPKSESSTCFARSLDGSVSSESVAEATPSLAKHESCSLLGACVHCSKNKRISYDSPEQELCSCYHTGDKDLGSISTCKDRGVHEAAVTLESTEECDSRNLKTETHADYQMDGHDNLCALCNKDGELLFCVGKGCKRCYHLCCLDPPLTDVLPGVWHCPQCVKKKLLFGVHSVSERVESIWDVREVDVSNGTGIRQRQYLVQYHGLAHIHNLWVPEKQVLLENPSLVSNYNAQIMRWSAEWILPHRLLRRRPIQDKIYVASSAVISVCNYEWLVKWKGLNYNHATWELDSANFLSSSLGQNLMKDYEVRREKARQEVKKHDKGSFIKLSELPGGQSPVNDNCLLENVNKLRECWFKCQNAVVFDNQERAVTVIYSIGSMIENSGPFLIIAASSSLSLWEAEFARLVPSVDVVVYSGNRDTRKGIRASEFYEEGGHVLLQVLLSSREAVFEDLDILRSIKWEAVVIDDYQHSGISNDFEQIKMLNTDSGILLLIGQIKDTTSEYLKILSLLEPHGDFDKLRGSKSETNDNLCKLKDRLSRFIAYGSIYQASKFIEYWVPVQISNFQLEQYCATLLSNSMLLGSCSRNDPVGSLRETLHSVRKCCDHPYLLDSSVQQRLIAELRPATEILDIGIKASGKLQLLDLMLTEIKTLGLQVLVLFQLITGSGGTSTGNILDDFLRQRFGPNTYERVDAGVIPSKKQAAAHRFNKKEKGQFVFLLENRACSSAIKFSSLDLIIIYDGDWNPAIDLRALQKISVDSKVEQIKVFRLYSSCTVEERALVLAKKNLNLENNLQTLSRATSDSLLSWGASYLFSKLGEYHADSNSASDLDFSSEQSLSNEVIKEFQAILSESSEKNDFISVISKVKLGVGSYSTNIPMLGEAKVQLKDGEEPRVFWKNLLDGKNPQWKHLKGPCPRNRKRIHYLEGSPSKGELGNDDVVKKRKKVVHENCDQVELGVQQETPVAASKEGLSTIKACNQSQSLQRDNTTSNNNLNCTSGSSLIDEVSVGASEKIVVPSDEKKSLHSFLQGEMTRLCQILKLSDNVTHIVRNFLEHVIKNHHVNSDSPAIVQAFQISLCWIAASISKQKVDKKGSLMLAKQLLNYQCTEEQAISVYLKMRSLKRMYLQSSENIISNEPTNVNKDGLQCSSIKQQNGKMEIGEKSANEDKLGLKDEAVESAIYSTITKIQKKCSKRMKKLIRKQKEEIQEFNRIWEGKMKNLEGDHKLESAVIRSLHVQGSLRMDKLKVLDDNFAKKMEEHNLLKEIQLKDLEAKQLAARDEEREKANQWLAEAKARSSEPRSVSAGDPQSNTCNDDVAPPVTSVLEALGCDAPVVTRNNTVTVNSENNGDGNVSVDPPAPVEWVSDEIRSTHPNEEFQIEVPETVTNEVTGHETSKESSKEYDKGNLPDALVNHRDGLDVAASIELPSPVQPLVHPEQTADLQDCCDCLPQQVLQDTTNQNLVSAELQEQDVPAVENQRTLQIEVPTSGLVTVNHVPSNLEAPITDDFLTSVQSNNEAPLTENSEQLQPVSLNYNPSPSVEFEHQIHDQERNSSQTAEQSISQCGESLELNGNNLVTGPVNRVAHEPNFESSASSQNNVPIPQAVVSTAELPNRAALQLRIDVGYLNGSNYLPTHLATSWNSSPSLLSDPLHTELERIRKETEQLEKTHDDTMSKLRSDCEKEIQEIIAQIRNKYDARLQDTESEFRLKRNDLDKNQRKILMNKILAEAFRSKCLDLRPSGLPGVSSSFMQQLQQLAVPPPIRPPPGTPTLSHQNSTPASTGHAMQQLSRSHPMRSSPVTNQSVSGSMRSSPIANQSVSTPPVQPVRDVADLFSGPSPRPPLISPITPTPNPASSRPPLISAITPSPNPTRLSGEIRSAAPHLQPFRPTSSTHSATSPSLFQSRPHSQPVILQPPPPPPSPPRPLPPPRVQSTNFVSQSGIPSPSIPNLSSLELVKEMDRRAFMHDNRPSSPLPEICSNFSSLELSDLETLGNVQGNQTSTAIATDVVCLSDDD</sequence>
<dbReference type="InterPro" id="IPR000330">
    <property type="entry name" value="SNF2_N"/>
</dbReference>
<dbReference type="Gene3D" id="3.40.50.10810">
    <property type="entry name" value="Tandem AAA-ATPase domain"/>
    <property type="match status" value="1"/>
</dbReference>
<evidence type="ECO:0000259" key="10">
    <source>
        <dbReference type="PROSITE" id="PS51194"/>
    </source>
</evidence>
<dbReference type="Gene3D" id="2.40.50.40">
    <property type="match status" value="2"/>
</dbReference>
<dbReference type="EMBL" id="WHWC01000013">
    <property type="protein sequence ID" value="KAG8371313.1"/>
    <property type="molecule type" value="Genomic_DNA"/>
</dbReference>
<dbReference type="InterPro" id="IPR011011">
    <property type="entry name" value="Znf_FYVE_PHD"/>
</dbReference>
<evidence type="ECO:0000259" key="8">
    <source>
        <dbReference type="PROSITE" id="PS50013"/>
    </source>
</evidence>
<dbReference type="Gene3D" id="3.30.40.10">
    <property type="entry name" value="Zinc/RING finger domain, C3HC4 (zinc finger)"/>
    <property type="match status" value="1"/>
</dbReference>
<dbReference type="GO" id="GO:0031507">
    <property type="term" value="P:heterochromatin formation"/>
    <property type="evidence" value="ECO:0007669"/>
    <property type="project" value="InterPro"/>
</dbReference>
<dbReference type="Pfam" id="PF00176">
    <property type="entry name" value="SNF2-rel_dom"/>
    <property type="match status" value="1"/>
</dbReference>
<evidence type="ECO:0000256" key="7">
    <source>
        <dbReference type="SAM" id="MobiDB-lite"/>
    </source>
</evidence>
<feature type="compositionally biased region" description="Basic and acidic residues" evidence="7">
    <location>
        <begin position="1"/>
        <end position="19"/>
    </location>
</feature>
<feature type="compositionally biased region" description="Polar residues" evidence="7">
    <location>
        <begin position="20"/>
        <end position="36"/>
    </location>
</feature>
<dbReference type="SUPFAM" id="SSF54160">
    <property type="entry name" value="Chromo domain-like"/>
    <property type="match status" value="2"/>
</dbReference>
<evidence type="ECO:0000256" key="5">
    <source>
        <dbReference type="ARBA" id="ARBA00022833"/>
    </source>
</evidence>
<feature type="region of interest" description="Disordered" evidence="7">
    <location>
        <begin position="1960"/>
        <end position="2150"/>
    </location>
</feature>
<dbReference type="PROSITE" id="PS50016">
    <property type="entry name" value="ZF_PHD_2"/>
    <property type="match status" value="1"/>
</dbReference>
<dbReference type="PROSITE" id="PS51194">
    <property type="entry name" value="HELICASE_CTER"/>
    <property type="match status" value="1"/>
</dbReference>
<feature type="domain" description="Chromo" evidence="8">
    <location>
        <begin position="442"/>
        <end position="523"/>
    </location>
</feature>
<dbReference type="Proteomes" id="UP000826271">
    <property type="component" value="Unassembled WGS sequence"/>
</dbReference>
<dbReference type="PANTHER" id="PTHR35116:SF2">
    <property type="entry name" value="ATP-DEPENDENT HELICASE FAMILY PROTEIN-RELATED"/>
    <property type="match status" value="1"/>
</dbReference>
<keyword evidence="2" id="KW-0677">Repeat</keyword>
<dbReference type="InterPro" id="IPR000953">
    <property type="entry name" value="Chromo/chromo_shadow_dom"/>
</dbReference>
<dbReference type="InterPro" id="IPR019786">
    <property type="entry name" value="Zinc_finger_PHD-type_CS"/>
</dbReference>
<feature type="compositionally biased region" description="Pro residues" evidence="7">
    <location>
        <begin position="2114"/>
        <end position="2131"/>
    </location>
</feature>
<evidence type="ECO:0000256" key="6">
    <source>
        <dbReference type="PROSITE-ProRule" id="PRU00146"/>
    </source>
</evidence>
<dbReference type="InterPro" id="IPR001965">
    <property type="entry name" value="Znf_PHD"/>
</dbReference>
<feature type="compositionally biased region" description="Polar residues" evidence="7">
    <location>
        <begin position="106"/>
        <end position="115"/>
    </location>
</feature>
<dbReference type="SMART" id="SM00298">
    <property type="entry name" value="CHROMO"/>
    <property type="match status" value="2"/>
</dbReference>
<evidence type="ECO:0000259" key="9">
    <source>
        <dbReference type="PROSITE" id="PS50016"/>
    </source>
</evidence>
<evidence type="ECO:0008006" key="13">
    <source>
        <dbReference type="Google" id="ProtNLM"/>
    </source>
</evidence>
<dbReference type="InterPro" id="IPR056882">
    <property type="entry name" value="MOM1_dom"/>
</dbReference>
<dbReference type="InterPro" id="IPR027417">
    <property type="entry name" value="P-loop_NTPase"/>
</dbReference>
<feature type="domain" description="Helicase C-terminal" evidence="10">
    <location>
        <begin position="845"/>
        <end position="1008"/>
    </location>
</feature>
<name>A0AAV6WM94_9LAMI</name>
<evidence type="ECO:0000313" key="11">
    <source>
        <dbReference type="EMBL" id="KAG8371313.1"/>
    </source>
</evidence>
<gene>
    <name evidence="11" type="ORF">BUALT_Bualt13G0074700</name>
</gene>
<reference evidence="11" key="1">
    <citation type="submission" date="2019-10" db="EMBL/GenBank/DDBJ databases">
        <authorList>
            <person name="Zhang R."/>
            <person name="Pan Y."/>
            <person name="Wang J."/>
            <person name="Ma R."/>
            <person name="Yu S."/>
        </authorList>
    </citation>
    <scope>NUCLEOTIDE SEQUENCE</scope>
    <source>
        <strain evidence="11">LA-IB0</strain>
        <tissue evidence="11">Leaf</tissue>
    </source>
</reference>
<feature type="compositionally biased region" description="Polar residues" evidence="7">
    <location>
        <begin position="1999"/>
        <end position="2023"/>
    </location>
</feature>
<dbReference type="Gene3D" id="3.40.50.300">
    <property type="entry name" value="P-loop containing nucleotide triphosphate hydrolases"/>
    <property type="match status" value="1"/>
</dbReference>
<dbReference type="InterPro" id="IPR049730">
    <property type="entry name" value="SNF2/RAD54-like_C"/>
</dbReference>
<feature type="compositionally biased region" description="Basic and acidic residues" evidence="7">
    <location>
        <begin position="1592"/>
        <end position="1613"/>
    </location>
</feature>
<feature type="region of interest" description="Disordered" evidence="7">
    <location>
        <begin position="1585"/>
        <end position="1613"/>
    </location>
</feature>
<dbReference type="InterPro" id="IPR039322">
    <property type="entry name" value="MOM1"/>
</dbReference>